<evidence type="ECO:0000256" key="2">
    <source>
        <dbReference type="SAM" id="Phobius"/>
    </source>
</evidence>
<proteinExistence type="predicted"/>
<evidence type="ECO:0000256" key="1">
    <source>
        <dbReference type="SAM" id="MobiDB-lite"/>
    </source>
</evidence>
<dbReference type="EMBL" id="WTPX01000060">
    <property type="protein sequence ID" value="NNJ26069.1"/>
    <property type="molecule type" value="Genomic_DNA"/>
</dbReference>
<feature type="region of interest" description="Disordered" evidence="1">
    <location>
        <begin position="185"/>
        <end position="248"/>
    </location>
</feature>
<organism evidence="3 4">
    <name type="scientific">Alienimonas chondri</name>
    <dbReference type="NCBI Taxonomy" id="2681879"/>
    <lineage>
        <taxon>Bacteria</taxon>
        <taxon>Pseudomonadati</taxon>
        <taxon>Planctomycetota</taxon>
        <taxon>Planctomycetia</taxon>
        <taxon>Planctomycetales</taxon>
        <taxon>Planctomycetaceae</taxon>
        <taxon>Alienimonas</taxon>
    </lineage>
</organism>
<feature type="compositionally biased region" description="Polar residues" evidence="1">
    <location>
        <begin position="239"/>
        <end position="248"/>
    </location>
</feature>
<reference evidence="3 4" key="1">
    <citation type="journal article" date="2020" name="Syst. Appl. Microbiol.">
        <title>Alienimonas chondri sp. nov., a novel planctomycete isolated from the biofilm of the red alga Chondrus crispus.</title>
        <authorList>
            <person name="Vitorino I."/>
            <person name="Albuquerque L."/>
            <person name="Wiegand S."/>
            <person name="Kallscheuer N."/>
            <person name="da Costa M.S."/>
            <person name="Lobo-da-Cunha A."/>
            <person name="Jogler C."/>
            <person name="Lage O.M."/>
        </authorList>
    </citation>
    <scope>NUCLEOTIDE SEQUENCE [LARGE SCALE GENOMIC DNA]</scope>
    <source>
        <strain evidence="3 4">LzC2</strain>
    </source>
</reference>
<gene>
    <name evidence="3" type="ORF">LzC2_21480</name>
</gene>
<accession>A0ABX1VDE4</accession>
<keyword evidence="2" id="KW-1133">Transmembrane helix</keyword>
<protein>
    <recommendedName>
        <fullName evidence="5">PH domain-containing protein</fullName>
    </recommendedName>
</protein>
<comment type="caution">
    <text evidence="3">The sequence shown here is derived from an EMBL/GenBank/DDBJ whole genome shotgun (WGS) entry which is preliminary data.</text>
</comment>
<sequence>MRWFRRGADRPAKPLRWSTPRWSEITRLRRATAQILRLTVWGRIVALYAAIVVVGMSVLWAVWPNLVLPPLFWWQAIALPGALCFNLLAQNWLMRYFAGRAAIGPKWVGFGIGQSFTVVKWPEVTVLRLTVFAPDRVRLRVEWQTPKGRRRARHVGVPSTVNLRELRSRCPIPVTVRDARGRIGLTGGRVEQERRRADAQAASAGAGTTGVGSSSPSPSNPPYSKSDSSATRRMMRSVASASTSGVFL</sequence>
<name>A0ABX1VDE4_9PLAN</name>
<feature type="transmembrane region" description="Helical" evidence="2">
    <location>
        <begin position="40"/>
        <end position="60"/>
    </location>
</feature>
<keyword evidence="2" id="KW-0472">Membrane</keyword>
<evidence type="ECO:0008006" key="5">
    <source>
        <dbReference type="Google" id="ProtNLM"/>
    </source>
</evidence>
<feature type="transmembrane region" description="Helical" evidence="2">
    <location>
        <begin position="72"/>
        <end position="89"/>
    </location>
</feature>
<dbReference type="Proteomes" id="UP000609651">
    <property type="component" value="Unassembled WGS sequence"/>
</dbReference>
<evidence type="ECO:0000313" key="3">
    <source>
        <dbReference type="EMBL" id="NNJ26069.1"/>
    </source>
</evidence>
<keyword evidence="2" id="KW-0812">Transmembrane</keyword>
<feature type="compositionally biased region" description="Low complexity" evidence="1">
    <location>
        <begin position="199"/>
        <end position="229"/>
    </location>
</feature>
<evidence type="ECO:0000313" key="4">
    <source>
        <dbReference type="Proteomes" id="UP000609651"/>
    </source>
</evidence>
<keyword evidence="4" id="KW-1185">Reference proteome</keyword>